<sequence>MAHRTGDMAGNRTAREKLAPILADEVYTEYMRRVEQAASRVVQASLTLKKHRHNFPAGDDLSAVLKEAIVHCRSTLGYQQAVERRQTAAGHSEYEATGRDVGLATLACQILLADSKELRRKRKTDPRSINFSLERSWRSIPAQLRHIILPFHMLIRATSILRRAPTAQQRGNLIGELMLDAMSAHFFQDDDPSFAFKMTTTIWINASLQSDVEVPSLGDMVDKNSSNPRRVDLVVLSLAHRCDIILAALSDHIKRSDTISGLDLCLSLTIVLKNSKRFPMLWVWESVTPILMAALDAYERIESESRVSSDGSSTGAITRNIDQSLVTIAEACEEDMLKTGNYGVKSGQWRDHSSEDEDKLMFLAMEPVFRRINDSCLHYKLPLTIKCAVRWLVGSLNFFRIQPFPDPQSDTTLSPLHSCYFVMTSDPRWRRCKTYGESTDPNGMNLRCALEKVSDKEPGTDCRVASELIRTLTQKLPYGENSSKSQSTVPVVADFLGVKKSQRLFKLEDLKKPPFYDSTRLIMRCIAALSEQGLHRVEAELAATLLEAWNHHTEYFQHSGRYVNHEDEYDCEAPEHRRKRRALVADMIAERVARAEAGAIAQETKLRNEGQKKTRRTTKEDTPNRWRYEPLLDQWVDTAGQPTERNEDQRAVARSAETPRPSSPDPLIQTSPFAAKREHADNDQDAASDTDSIPSKLKRKSSSSNPYAKEIESSRQEGAAMPESEQDEMDLFQRRTPAAKRQRRAPQRYTSQDWDKSTQGKGKSRQI</sequence>
<dbReference type="EMBL" id="JAPDMZ010000069">
    <property type="protein sequence ID" value="KAK0551981.1"/>
    <property type="molecule type" value="Genomic_DNA"/>
</dbReference>
<proteinExistence type="predicted"/>
<protein>
    <submittedName>
        <fullName evidence="2">Uncharacterized protein</fullName>
    </submittedName>
</protein>
<keyword evidence="3" id="KW-1185">Reference proteome</keyword>
<dbReference type="Proteomes" id="UP001176517">
    <property type="component" value="Unassembled WGS sequence"/>
</dbReference>
<reference evidence="2" key="1">
    <citation type="journal article" date="2023" name="PhytoFront">
        <title>Draft Genome Resources of Seven Strains of Tilletia horrida, Causal Agent of Kernel Smut of Rice.</title>
        <authorList>
            <person name="Khanal S."/>
            <person name="Antony Babu S."/>
            <person name="Zhou X.G."/>
        </authorList>
    </citation>
    <scope>NUCLEOTIDE SEQUENCE</scope>
    <source>
        <strain evidence="2">TX6</strain>
    </source>
</reference>
<feature type="compositionally biased region" description="Basic and acidic residues" evidence="1">
    <location>
        <begin position="604"/>
        <end position="630"/>
    </location>
</feature>
<accession>A0AAN6GPP6</accession>
<organism evidence="2 3">
    <name type="scientific">Tilletia horrida</name>
    <dbReference type="NCBI Taxonomy" id="155126"/>
    <lineage>
        <taxon>Eukaryota</taxon>
        <taxon>Fungi</taxon>
        <taxon>Dikarya</taxon>
        <taxon>Basidiomycota</taxon>
        <taxon>Ustilaginomycotina</taxon>
        <taxon>Exobasidiomycetes</taxon>
        <taxon>Tilletiales</taxon>
        <taxon>Tilletiaceae</taxon>
        <taxon>Tilletia</taxon>
    </lineage>
</organism>
<feature type="compositionally biased region" description="Basic residues" evidence="1">
    <location>
        <begin position="737"/>
        <end position="746"/>
    </location>
</feature>
<dbReference type="AlphaFoldDB" id="A0AAN6GPP6"/>
<comment type="caution">
    <text evidence="2">The sequence shown here is derived from an EMBL/GenBank/DDBJ whole genome shotgun (WGS) entry which is preliminary data.</text>
</comment>
<feature type="region of interest" description="Disordered" evidence="1">
    <location>
        <begin position="602"/>
        <end position="767"/>
    </location>
</feature>
<evidence type="ECO:0000313" key="3">
    <source>
        <dbReference type="Proteomes" id="UP001176517"/>
    </source>
</evidence>
<gene>
    <name evidence="2" type="ORF">OC846_003065</name>
</gene>
<name>A0AAN6GPP6_9BASI</name>
<evidence type="ECO:0000313" key="2">
    <source>
        <dbReference type="EMBL" id="KAK0551981.1"/>
    </source>
</evidence>
<evidence type="ECO:0000256" key="1">
    <source>
        <dbReference type="SAM" id="MobiDB-lite"/>
    </source>
</evidence>